<sequence>MDWGTRVNIALGAARGLEYLHEAAAPRRLHRDIKSTNILPDDKWRPKIKFIIDGHWRIDPKRESVTRGHIQTGLKKDEYRNSILCPMTNKGQACNARTRNLSIQGFYGKAS</sequence>
<evidence type="ECO:0000259" key="1">
    <source>
        <dbReference type="PROSITE" id="PS50011"/>
    </source>
</evidence>
<name>A0A822XLQ2_NELNU</name>
<protein>
    <recommendedName>
        <fullName evidence="1">Protein kinase domain-containing protein</fullName>
    </recommendedName>
</protein>
<feature type="domain" description="Protein kinase" evidence="1">
    <location>
        <begin position="1"/>
        <end position="111"/>
    </location>
</feature>
<dbReference type="Proteomes" id="UP000607653">
    <property type="component" value="Unassembled WGS sequence"/>
</dbReference>
<dbReference type="SUPFAM" id="SSF56112">
    <property type="entry name" value="Protein kinase-like (PK-like)"/>
    <property type="match status" value="1"/>
</dbReference>
<dbReference type="PROSITE" id="PS50011">
    <property type="entry name" value="PROTEIN_KINASE_DOM"/>
    <property type="match status" value="1"/>
</dbReference>
<dbReference type="PANTHER" id="PTHR48006:SF92">
    <property type="entry name" value="LRR RECEPTOR-LIKE SERINE_THREONINE-PROTEIN KINASE GSO1"/>
    <property type="match status" value="1"/>
</dbReference>
<dbReference type="GO" id="GO:0005524">
    <property type="term" value="F:ATP binding"/>
    <property type="evidence" value="ECO:0007669"/>
    <property type="project" value="InterPro"/>
</dbReference>
<dbReference type="InterPro" id="IPR000719">
    <property type="entry name" value="Prot_kinase_dom"/>
</dbReference>
<accession>A0A822XLQ2</accession>
<dbReference type="EMBL" id="DUZY01000001">
    <property type="protein sequence ID" value="DAD18458.1"/>
    <property type="molecule type" value="Genomic_DNA"/>
</dbReference>
<dbReference type="InterPro" id="IPR051824">
    <property type="entry name" value="LRR_Rcpt-Like_S/T_Kinase"/>
</dbReference>
<dbReference type="InterPro" id="IPR011009">
    <property type="entry name" value="Kinase-like_dom_sf"/>
</dbReference>
<dbReference type="Gene3D" id="1.10.510.10">
    <property type="entry name" value="Transferase(Phosphotransferase) domain 1"/>
    <property type="match status" value="1"/>
</dbReference>
<dbReference type="GO" id="GO:0004672">
    <property type="term" value="F:protein kinase activity"/>
    <property type="evidence" value="ECO:0007669"/>
    <property type="project" value="InterPro"/>
</dbReference>
<dbReference type="PANTHER" id="PTHR48006">
    <property type="entry name" value="LEUCINE-RICH REPEAT-CONTAINING PROTEIN DDB_G0281931-RELATED"/>
    <property type="match status" value="1"/>
</dbReference>
<reference evidence="2 3" key="1">
    <citation type="journal article" date="2020" name="Mol. Biol. Evol.">
        <title>Distinct Expression and Methylation Patterns for Genes with Different Fates following a Single Whole-Genome Duplication in Flowering Plants.</title>
        <authorList>
            <person name="Shi T."/>
            <person name="Rahmani R.S."/>
            <person name="Gugger P.F."/>
            <person name="Wang M."/>
            <person name="Li H."/>
            <person name="Zhang Y."/>
            <person name="Li Z."/>
            <person name="Wang Q."/>
            <person name="Van de Peer Y."/>
            <person name="Marchal K."/>
            <person name="Chen J."/>
        </authorList>
    </citation>
    <scope>NUCLEOTIDE SEQUENCE [LARGE SCALE GENOMIC DNA]</scope>
    <source>
        <tissue evidence="2">Leaf</tissue>
    </source>
</reference>
<dbReference type="AlphaFoldDB" id="A0A822XLQ2"/>
<evidence type="ECO:0000313" key="3">
    <source>
        <dbReference type="Proteomes" id="UP000607653"/>
    </source>
</evidence>
<gene>
    <name evidence="2" type="ORF">HUJ06_019921</name>
</gene>
<comment type="caution">
    <text evidence="2">The sequence shown here is derived from an EMBL/GenBank/DDBJ whole genome shotgun (WGS) entry which is preliminary data.</text>
</comment>
<organism evidence="2 3">
    <name type="scientific">Nelumbo nucifera</name>
    <name type="common">Sacred lotus</name>
    <dbReference type="NCBI Taxonomy" id="4432"/>
    <lineage>
        <taxon>Eukaryota</taxon>
        <taxon>Viridiplantae</taxon>
        <taxon>Streptophyta</taxon>
        <taxon>Embryophyta</taxon>
        <taxon>Tracheophyta</taxon>
        <taxon>Spermatophyta</taxon>
        <taxon>Magnoliopsida</taxon>
        <taxon>Proteales</taxon>
        <taxon>Nelumbonaceae</taxon>
        <taxon>Nelumbo</taxon>
    </lineage>
</organism>
<keyword evidence="3" id="KW-1185">Reference proteome</keyword>
<evidence type="ECO:0000313" key="2">
    <source>
        <dbReference type="EMBL" id="DAD18458.1"/>
    </source>
</evidence>
<proteinExistence type="predicted"/>